<gene>
    <name evidence="1" type="ORF">DWX97_21315</name>
</gene>
<name>A0A412IAB3_9BACE</name>
<evidence type="ECO:0000313" key="2">
    <source>
        <dbReference type="Proteomes" id="UP000283341"/>
    </source>
</evidence>
<accession>A0A412IAB3</accession>
<dbReference type="Pfam" id="PF10902">
    <property type="entry name" value="WYL_2"/>
    <property type="match status" value="1"/>
</dbReference>
<sequence length="110" mass="12932">MSTNFRNQMKEVMSLAWSFVKRNGFSMSEALKVAWANLKLKAVLRKKVVEFFFKKTDGMLRQAFGTLMSDRVPETKGTKKTADNCQVYFDCEKEEWRCFKKCNLVKIVER</sequence>
<reference evidence="1 2" key="1">
    <citation type="submission" date="2018-08" db="EMBL/GenBank/DDBJ databases">
        <title>A genome reference for cultivated species of the human gut microbiota.</title>
        <authorList>
            <person name="Zou Y."/>
            <person name="Xue W."/>
            <person name="Luo G."/>
        </authorList>
    </citation>
    <scope>NUCLEOTIDE SEQUENCE [LARGE SCALE GENOMIC DNA]</scope>
    <source>
        <strain evidence="1 2">AF22-3AC</strain>
    </source>
</reference>
<dbReference type="Proteomes" id="UP000283341">
    <property type="component" value="Unassembled WGS sequence"/>
</dbReference>
<dbReference type="AlphaFoldDB" id="A0A412IAB3"/>
<protein>
    <submittedName>
        <fullName evidence="1">DUF2693 domain-containing protein</fullName>
    </submittedName>
</protein>
<organism evidence="1 2">
    <name type="scientific">Bacteroides cellulosilyticus</name>
    <dbReference type="NCBI Taxonomy" id="246787"/>
    <lineage>
        <taxon>Bacteria</taxon>
        <taxon>Pseudomonadati</taxon>
        <taxon>Bacteroidota</taxon>
        <taxon>Bacteroidia</taxon>
        <taxon>Bacteroidales</taxon>
        <taxon>Bacteroidaceae</taxon>
        <taxon>Bacteroides</taxon>
    </lineage>
</organism>
<dbReference type="RefSeq" id="WP_118403587.1">
    <property type="nucleotide sequence ID" value="NZ_JADNFX010000018.1"/>
</dbReference>
<dbReference type="InterPro" id="IPR024401">
    <property type="entry name" value="WYL_prot"/>
</dbReference>
<evidence type="ECO:0000313" key="1">
    <source>
        <dbReference type="EMBL" id="RGS33706.1"/>
    </source>
</evidence>
<dbReference type="EMBL" id="QRVJ01000027">
    <property type="protein sequence ID" value="RGS33706.1"/>
    <property type="molecule type" value="Genomic_DNA"/>
</dbReference>
<comment type="caution">
    <text evidence="1">The sequence shown here is derived from an EMBL/GenBank/DDBJ whole genome shotgun (WGS) entry which is preliminary data.</text>
</comment>
<proteinExistence type="predicted"/>